<dbReference type="Proteomes" id="UP000885936">
    <property type="component" value="Unassembled WGS sequence"/>
</dbReference>
<keyword evidence="2" id="KW-1003">Cell membrane</keyword>
<evidence type="ECO:0000256" key="5">
    <source>
        <dbReference type="ARBA" id="ARBA00023136"/>
    </source>
</evidence>
<dbReference type="InterPro" id="IPR025937">
    <property type="entry name" value="PDGLE_dom"/>
</dbReference>
<dbReference type="EMBL" id="DRIE01000071">
    <property type="protein sequence ID" value="HEC57057.1"/>
    <property type="molecule type" value="Genomic_DNA"/>
</dbReference>
<evidence type="ECO:0000256" key="4">
    <source>
        <dbReference type="ARBA" id="ARBA00022989"/>
    </source>
</evidence>
<feature type="domain" description="PDGLE" evidence="7">
    <location>
        <begin position="8"/>
        <end position="98"/>
    </location>
</feature>
<reference evidence="8" key="1">
    <citation type="journal article" date="2020" name="mSystems">
        <title>Genome- and Community-Level Interaction Insights into Carbon Utilization and Element Cycling Functions of Hydrothermarchaeota in Hydrothermal Sediment.</title>
        <authorList>
            <person name="Zhou Z."/>
            <person name="Liu Y."/>
            <person name="Xu W."/>
            <person name="Pan J."/>
            <person name="Luo Z.H."/>
            <person name="Li M."/>
        </authorList>
    </citation>
    <scope>NUCLEOTIDE SEQUENCE [LARGE SCALE GENOMIC DNA]</scope>
    <source>
        <strain evidence="8">HyVt-386</strain>
    </source>
</reference>
<gene>
    <name evidence="8" type="ORF">ENI32_04130</name>
</gene>
<name>A0A7J2S114_9EURY</name>
<protein>
    <recommendedName>
        <fullName evidence="7">PDGLE domain-containing protein</fullName>
    </recommendedName>
</protein>
<dbReference type="AlphaFoldDB" id="A0A7J2S114"/>
<feature type="transmembrane region" description="Helical" evidence="6">
    <location>
        <begin position="74"/>
        <end position="95"/>
    </location>
</feature>
<keyword evidence="4 6" id="KW-1133">Transmembrane helix</keyword>
<proteinExistence type="predicted"/>
<dbReference type="GO" id="GO:0005886">
    <property type="term" value="C:plasma membrane"/>
    <property type="evidence" value="ECO:0007669"/>
    <property type="project" value="UniProtKB-SubCell"/>
</dbReference>
<evidence type="ECO:0000313" key="8">
    <source>
        <dbReference type="EMBL" id="HEC57057.1"/>
    </source>
</evidence>
<feature type="transmembrane region" description="Helical" evidence="6">
    <location>
        <begin position="7"/>
        <end position="27"/>
    </location>
</feature>
<comment type="subcellular location">
    <subcellularLocation>
        <location evidence="1">Cell membrane</location>
    </subcellularLocation>
</comment>
<evidence type="ECO:0000256" key="6">
    <source>
        <dbReference type="SAM" id="Phobius"/>
    </source>
</evidence>
<evidence type="ECO:0000256" key="3">
    <source>
        <dbReference type="ARBA" id="ARBA00022692"/>
    </source>
</evidence>
<keyword evidence="3 6" id="KW-0812">Transmembrane</keyword>
<comment type="caution">
    <text evidence="8">The sequence shown here is derived from an EMBL/GenBank/DDBJ whole genome shotgun (WGS) entry which is preliminary data.</text>
</comment>
<dbReference type="Pfam" id="PF13190">
    <property type="entry name" value="PDGLE"/>
    <property type="match status" value="1"/>
</dbReference>
<keyword evidence="5 6" id="KW-0472">Membrane</keyword>
<evidence type="ECO:0000259" key="7">
    <source>
        <dbReference type="Pfam" id="PF13190"/>
    </source>
</evidence>
<organism evidence="8">
    <name type="scientific">Candidatus Syntropharchaeum butanivorans</name>
    <dbReference type="NCBI Taxonomy" id="1839936"/>
    <lineage>
        <taxon>Archaea</taxon>
        <taxon>Methanobacteriati</taxon>
        <taxon>Methanobacteriota</taxon>
        <taxon>Stenosarchaea group</taxon>
        <taxon>Methanomicrobia</taxon>
        <taxon>Methanosarcinales</taxon>
        <taxon>ANME-2 cluster</taxon>
        <taxon>Candidatus Syntropharchaeum</taxon>
    </lineage>
</organism>
<accession>A0A7J2S114</accession>
<evidence type="ECO:0000256" key="2">
    <source>
        <dbReference type="ARBA" id="ARBA00022475"/>
    </source>
</evidence>
<evidence type="ECO:0000256" key="1">
    <source>
        <dbReference type="ARBA" id="ARBA00004236"/>
    </source>
</evidence>
<sequence length="104" mass="11702">MEPWLKKALIVIAIFVAIVPLGILGTWNCGDAWGEWGEVRDEQRGIDWTPQSYFDAPFPDYNIEGWESMMMASVGYWISAIIGIAITMLVILGIAKAIEILREK</sequence>